<sequence length="47" mass="5639">MSITEIADLFDIYYKRVKKHIRIIEKLGIATRDYIMNDSFEYKIIIG</sequence>
<proteinExistence type="predicted"/>
<dbReference type="EMBL" id="FLUM01000001">
    <property type="protein sequence ID" value="SBV90524.1"/>
    <property type="molecule type" value="Genomic_DNA"/>
</dbReference>
<gene>
    <name evidence="1" type="ORF">KL86DYS1_10095</name>
</gene>
<name>A0A212ITJ5_9BACT</name>
<protein>
    <recommendedName>
        <fullName evidence="2">Helix-turn-helix type 11 domain-containing protein</fullName>
    </recommendedName>
</protein>
<dbReference type="AlphaFoldDB" id="A0A212ITJ5"/>
<accession>A0A212ITJ5</accession>
<reference evidence="1" key="1">
    <citation type="submission" date="2016-04" db="EMBL/GenBank/DDBJ databases">
        <authorList>
            <person name="Evans L.H."/>
            <person name="Alamgir A."/>
            <person name="Owens N."/>
            <person name="Weber N.D."/>
            <person name="Virtaneva K."/>
            <person name="Barbian K."/>
            <person name="Babar A."/>
            <person name="Rosenke K."/>
        </authorList>
    </citation>
    <scope>NUCLEOTIDE SEQUENCE</scope>
    <source>
        <strain evidence="1">86-1</strain>
    </source>
</reference>
<organism evidence="1">
    <name type="scientific">uncultured Dysgonomonas sp</name>
    <dbReference type="NCBI Taxonomy" id="206096"/>
    <lineage>
        <taxon>Bacteria</taxon>
        <taxon>Pseudomonadati</taxon>
        <taxon>Bacteroidota</taxon>
        <taxon>Bacteroidia</taxon>
        <taxon>Bacteroidales</taxon>
        <taxon>Dysgonomonadaceae</taxon>
        <taxon>Dysgonomonas</taxon>
        <taxon>environmental samples</taxon>
    </lineage>
</organism>
<evidence type="ECO:0008006" key="2">
    <source>
        <dbReference type="Google" id="ProtNLM"/>
    </source>
</evidence>
<evidence type="ECO:0000313" key="1">
    <source>
        <dbReference type="EMBL" id="SBV90524.1"/>
    </source>
</evidence>